<comment type="caution">
    <text evidence="2">The sequence shown here is derived from an EMBL/GenBank/DDBJ whole genome shotgun (WGS) entry which is preliminary data.</text>
</comment>
<organism evidence="2 3">
    <name type="scientific">Puccinia coronata f. sp. avenae</name>
    <dbReference type="NCBI Taxonomy" id="200324"/>
    <lineage>
        <taxon>Eukaryota</taxon>
        <taxon>Fungi</taxon>
        <taxon>Dikarya</taxon>
        <taxon>Basidiomycota</taxon>
        <taxon>Pucciniomycotina</taxon>
        <taxon>Pucciniomycetes</taxon>
        <taxon>Pucciniales</taxon>
        <taxon>Pucciniaceae</taxon>
        <taxon>Puccinia</taxon>
    </lineage>
</organism>
<keyword evidence="3" id="KW-1185">Reference proteome</keyword>
<feature type="region of interest" description="Disordered" evidence="1">
    <location>
        <begin position="1"/>
        <end position="83"/>
    </location>
</feature>
<dbReference type="STRING" id="200324.A0A2N5W1Z7"/>
<sequence>MAEIDPLFLGNSSEDKELPGTHPHNRDNSTQSNQRRPRTPNDDTQTPASQRPRIEEPQTPPSQIQRRRRVLSHDPFGHSPPAATINLSVVPDVEELPSSHLAALFTSLGVAGDLEIYAGKLAEMGPSRRAAALITTIAGLAKHMDQMSRQILAAPTGLSTGIEAISHLTHEEQVRTHVYSTVFKQFISKAARESMLDEGIEAYHTDQQERSLFRSVIDKLKLQSPSFKTAHLPPKFLQGNNLATQHVHAHVKTQLKHVRHKAQNVLMTGVNPTPNFPHLPPINELCRLLWRHFKDGNNTATDEEIDDELRPRPLLRIRFAFMRLATIGNHFENEDRNVSQWDQMDRVLAKLRRLPVNYTKNWDQLLSIADASLFKRSTAMDDIDRSLLVCPTDEEVRARMASRAATSHPAHAASHRITECLAKSMPRITPIRQASPDPSSNASGIL</sequence>
<dbReference type="Proteomes" id="UP000235388">
    <property type="component" value="Unassembled WGS sequence"/>
</dbReference>
<evidence type="ECO:0000313" key="2">
    <source>
        <dbReference type="EMBL" id="PLW56274.1"/>
    </source>
</evidence>
<accession>A0A2N5W1Z7</accession>
<feature type="compositionally biased region" description="Basic and acidic residues" evidence="1">
    <location>
        <begin position="13"/>
        <end position="27"/>
    </location>
</feature>
<protein>
    <submittedName>
        <fullName evidence="2">Uncharacterized protein</fullName>
    </submittedName>
</protein>
<evidence type="ECO:0000313" key="3">
    <source>
        <dbReference type="Proteomes" id="UP000235388"/>
    </source>
</evidence>
<dbReference type="EMBL" id="PGCJ01000023">
    <property type="protein sequence ID" value="PLW56274.1"/>
    <property type="molecule type" value="Genomic_DNA"/>
</dbReference>
<dbReference type="AlphaFoldDB" id="A0A2N5W1Z7"/>
<proteinExistence type="predicted"/>
<dbReference type="OrthoDB" id="2498923at2759"/>
<reference evidence="2 3" key="1">
    <citation type="submission" date="2017-11" db="EMBL/GenBank/DDBJ databases">
        <title>De novo assembly and phasing of dikaryotic genomes from two isolates of Puccinia coronata f. sp. avenae, the causal agent of oat crown rust.</title>
        <authorList>
            <person name="Miller M.E."/>
            <person name="Zhang Y."/>
            <person name="Omidvar V."/>
            <person name="Sperschneider J."/>
            <person name="Schwessinger B."/>
            <person name="Raley C."/>
            <person name="Palmer J.M."/>
            <person name="Garnica D."/>
            <person name="Upadhyaya N."/>
            <person name="Rathjen J."/>
            <person name="Taylor J.M."/>
            <person name="Park R.F."/>
            <person name="Dodds P.N."/>
            <person name="Hirsch C.D."/>
            <person name="Kianian S.F."/>
            <person name="Figueroa M."/>
        </authorList>
    </citation>
    <scope>NUCLEOTIDE SEQUENCE [LARGE SCALE GENOMIC DNA]</scope>
    <source>
        <strain evidence="2">12NC29</strain>
    </source>
</reference>
<name>A0A2N5W1Z7_9BASI</name>
<evidence type="ECO:0000256" key="1">
    <source>
        <dbReference type="SAM" id="MobiDB-lite"/>
    </source>
</evidence>
<gene>
    <name evidence="2" type="ORF">PCANC_02047</name>
</gene>